<feature type="compositionally biased region" description="Low complexity" evidence="1">
    <location>
        <begin position="311"/>
        <end position="321"/>
    </location>
</feature>
<comment type="caution">
    <text evidence="4">The sequence shown here is derived from an EMBL/GenBank/DDBJ whole genome shotgun (WGS) entry which is preliminary data.</text>
</comment>
<feature type="chain" id="PRO_5001487570" evidence="3">
    <location>
        <begin position="20"/>
        <end position="381"/>
    </location>
</feature>
<keyword evidence="5" id="KW-1185">Reference proteome</keyword>
<feature type="compositionally biased region" description="Basic and acidic residues" evidence="1">
    <location>
        <begin position="225"/>
        <end position="234"/>
    </location>
</feature>
<keyword evidence="3" id="KW-0732">Signal</keyword>
<gene>
    <name evidence="4" type="primary">Acey_s0110.g161</name>
    <name evidence="4" type="ORF">Y032_0110g161</name>
</gene>
<keyword evidence="2" id="KW-1133">Transmembrane helix</keyword>
<feature type="compositionally biased region" description="Pro residues" evidence="1">
    <location>
        <begin position="322"/>
        <end position="381"/>
    </location>
</feature>
<dbReference type="AlphaFoldDB" id="A0A016TEN1"/>
<protein>
    <submittedName>
        <fullName evidence="4">Uncharacterized protein</fullName>
    </submittedName>
</protein>
<keyword evidence="2" id="KW-0472">Membrane</keyword>
<feature type="region of interest" description="Disordered" evidence="1">
    <location>
        <begin position="213"/>
        <end position="238"/>
    </location>
</feature>
<keyword evidence="2" id="KW-0812">Transmembrane</keyword>
<dbReference type="OrthoDB" id="10660087at2759"/>
<evidence type="ECO:0000256" key="1">
    <source>
        <dbReference type="SAM" id="MobiDB-lite"/>
    </source>
</evidence>
<sequence length="381" mass="41346">MRSAFTVCSWVVIVALSHCATQTFKRVDLAKPLSPADKCSKGHFSYPHGGKDEITTKDHKKYKKMSGVCQVVFVYPKGYENCGAEKGKAKPLYDIVLRNSYLPEKVVTKTKPFCVIGNLSTFCFCRGNSCFASLWDVVQYLVEMYRSDNVELAKSFKTKSYFDDFHWEQDYRAVILYCLITEIRNKKFEALLPAVPNPKSSKDAKAWKKFDDAVKKLPPPPPPPAEKKDDETTKNGKKSKKKERLIWVIMIMGGLNAISLFIIICFFLWYRGFARGDRGKDAAAAEPKEGAEQGSSDSKGEKGGTPGDASPIAGTPVAPGAPGAPGPAGPAAPGPVPPSAPGPDAPPPPPQPPGMPGGPPPAPRAPDLPPDAPQPQWPATY</sequence>
<feature type="signal peptide" evidence="3">
    <location>
        <begin position="1"/>
        <end position="19"/>
    </location>
</feature>
<evidence type="ECO:0000313" key="5">
    <source>
        <dbReference type="Proteomes" id="UP000024635"/>
    </source>
</evidence>
<evidence type="ECO:0000256" key="3">
    <source>
        <dbReference type="SAM" id="SignalP"/>
    </source>
</evidence>
<name>A0A016TEN1_9BILA</name>
<feature type="transmembrane region" description="Helical" evidence="2">
    <location>
        <begin position="245"/>
        <end position="270"/>
    </location>
</feature>
<dbReference type="Proteomes" id="UP000024635">
    <property type="component" value="Unassembled WGS sequence"/>
</dbReference>
<feature type="region of interest" description="Disordered" evidence="1">
    <location>
        <begin position="284"/>
        <end position="381"/>
    </location>
</feature>
<organism evidence="4 5">
    <name type="scientific">Ancylostoma ceylanicum</name>
    <dbReference type="NCBI Taxonomy" id="53326"/>
    <lineage>
        <taxon>Eukaryota</taxon>
        <taxon>Metazoa</taxon>
        <taxon>Ecdysozoa</taxon>
        <taxon>Nematoda</taxon>
        <taxon>Chromadorea</taxon>
        <taxon>Rhabditida</taxon>
        <taxon>Rhabditina</taxon>
        <taxon>Rhabditomorpha</taxon>
        <taxon>Strongyloidea</taxon>
        <taxon>Ancylostomatidae</taxon>
        <taxon>Ancylostomatinae</taxon>
        <taxon>Ancylostoma</taxon>
    </lineage>
</organism>
<evidence type="ECO:0000313" key="4">
    <source>
        <dbReference type="EMBL" id="EYC01100.1"/>
    </source>
</evidence>
<reference evidence="5" key="1">
    <citation type="journal article" date="2015" name="Nat. Genet.">
        <title>The genome and transcriptome of the zoonotic hookworm Ancylostoma ceylanicum identify infection-specific gene families.</title>
        <authorList>
            <person name="Schwarz E.M."/>
            <person name="Hu Y."/>
            <person name="Antoshechkin I."/>
            <person name="Miller M.M."/>
            <person name="Sternberg P.W."/>
            <person name="Aroian R.V."/>
        </authorList>
    </citation>
    <scope>NUCLEOTIDE SEQUENCE</scope>
    <source>
        <strain evidence="5">HY135</strain>
    </source>
</reference>
<accession>A0A016TEN1</accession>
<dbReference type="STRING" id="53326.A0A016TEN1"/>
<proteinExistence type="predicted"/>
<evidence type="ECO:0000256" key="2">
    <source>
        <dbReference type="SAM" id="Phobius"/>
    </source>
</evidence>
<dbReference type="EMBL" id="JARK01001446">
    <property type="protein sequence ID" value="EYC01100.1"/>
    <property type="molecule type" value="Genomic_DNA"/>
</dbReference>